<evidence type="ECO:0000256" key="8">
    <source>
        <dbReference type="ARBA" id="ARBA00023015"/>
    </source>
</evidence>
<comment type="similarity">
    <text evidence="3">Belongs to the krueppel C2H2-type zinc-finger protein family.</text>
</comment>
<feature type="domain" description="C2H2-type" evidence="15">
    <location>
        <begin position="609"/>
        <end position="637"/>
    </location>
</feature>
<keyword evidence="8" id="KW-0805">Transcription regulation</keyword>
<evidence type="ECO:0000256" key="12">
    <source>
        <dbReference type="PROSITE-ProRule" id="PRU00042"/>
    </source>
</evidence>
<evidence type="ECO:0000256" key="10">
    <source>
        <dbReference type="ARBA" id="ARBA00023163"/>
    </source>
</evidence>
<accession>A0A9P0BQI9</accession>
<dbReference type="AlphaFoldDB" id="A0A9P0BQI9"/>
<evidence type="ECO:0000256" key="6">
    <source>
        <dbReference type="ARBA" id="ARBA00022771"/>
    </source>
</evidence>
<dbReference type="SMART" id="SM00355">
    <property type="entry name" value="ZnF_C2H2"/>
    <property type="match status" value="12"/>
</dbReference>
<keyword evidence="6 12" id="KW-0863">Zinc-finger</keyword>
<feature type="domain" description="C2H2-type" evidence="15">
    <location>
        <begin position="351"/>
        <end position="379"/>
    </location>
</feature>
<proteinExistence type="inferred from homology"/>
<protein>
    <submittedName>
        <fullName evidence="17">Uncharacterized protein</fullName>
    </submittedName>
</protein>
<evidence type="ECO:0000256" key="13">
    <source>
        <dbReference type="PROSITE-ProRule" id="PRU01263"/>
    </source>
</evidence>
<dbReference type="Pfam" id="PF07776">
    <property type="entry name" value="zf-AD"/>
    <property type="match status" value="1"/>
</dbReference>
<evidence type="ECO:0000259" key="16">
    <source>
        <dbReference type="PROSITE" id="PS51915"/>
    </source>
</evidence>
<dbReference type="GO" id="GO:0003677">
    <property type="term" value="F:DNA binding"/>
    <property type="evidence" value="ECO:0007669"/>
    <property type="project" value="UniProtKB-KW"/>
</dbReference>
<feature type="compositionally biased region" description="Basic residues" evidence="14">
    <location>
        <begin position="467"/>
        <end position="482"/>
    </location>
</feature>
<dbReference type="EMBL" id="LR824019">
    <property type="protein sequence ID" value="CAH0587885.1"/>
    <property type="molecule type" value="Genomic_DNA"/>
</dbReference>
<evidence type="ECO:0000256" key="7">
    <source>
        <dbReference type="ARBA" id="ARBA00022833"/>
    </source>
</evidence>
<organism evidence="17 18">
    <name type="scientific">Chrysodeixis includens</name>
    <name type="common">Soybean looper</name>
    <name type="synonym">Pseudoplusia includens</name>
    <dbReference type="NCBI Taxonomy" id="689277"/>
    <lineage>
        <taxon>Eukaryota</taxon>
        <taxon>Metazoa</taxon>
        <taxon>Ecdysozoa</taxon>
        <taxon>Arthropoda</taxon>
        <taxon>Hexapoda</taxon>
        <taxon>Insecta</taxon>
        <taxon>Pterygota</taxon>
        <taxon>Neoptera</taxon>
        <taxon>Endopterygota</taxon>
        <taxon>Lepidoptera</taxon>
        <taxon>Glossata</taxon>
        <taxon>Ditrysia</taxon>
        <taxon>Noctuoidea</taxon>
        <taxon>Noctuidae</taxon>
        <taxon>Plusiinae</taxon>
        <taxon>Chrysodeixis</taxon>
    </lineage>
</organism>
<keyword evidence="18" id="KW-1185">Reference proteome</keyword>
<dbReference type="GO" id="GO:0005634">
    <property type="term" value="C:nucleus"/>
    <property type="evidence" value="ECO:0007669"/>
    <property type="project" value="UniProtKB-SubCell"/>
</dbReference>
<dbReference type="FunFam" id="3.30.160.60:FF:000097">
    <property type="entry name" value="Zinc finger protein"/>
    <property type="match status" value="1"/>
</dbReference>
<feature type="binding site" evidence="13">
    <location>
        <position position="7"/>
    </location>
    <ligand>
        <name>Zn(2+)</name>
        <dbReference type="ChEBI" id="CHEBI:29105"/>
    </ligand>
</feature>
<name>A0A9P0BQI9_CHRIL</name>
<dbReference type="PROSITE" id="PS50157">
    <property type="entry name" value="ZINC_FINGER_C2H2_2"/>
    <property type="match status" value="7"/>
</dbReference>
<evidence type="ECO:0000256" key="1">
    <source>
        <dbReference type="ARBA" id="ARBA00003767"/>
    </source>
</evidence>
<dbReference type="GO" id="GO:0008270">
    <property type="term" value="F:zinc ion binding"/>
    <property type="evidence" value="ECO:0007669"/>
    <property type="project" value="UniProtKB-UniRule"/>
</dbReference>
<dbReference type="SMART" id="SM00868">
    <property type="entry name" value="zf-AD"/>
    <property type="match status" value="1"/>
</dbReference>
<evidence type="ECO:0000256" key="5">
    <source>
        <dbReference type="ARBA" id="ARBA00022737"/>
    </source>
</evidence>
<keyword evidence="4 13" id="KW-0479">Metal-binding</keyword>
<feature type="domain" description="C2H2-type" evidence="15">
    <location>
        <begin position="581"/>
        <end position="608"/>
    </location>
</feature>
<feature type="binding site" evidence="13">
    <location>
        <position position="10"/>
    </location>
    <ligand>
        <name>Zn(2+)</name>
        <dbReference type="ChEBI" id="CHEBI:29105"/>
    </ligand>
</feature>
<dbReference type="SUPFAM" id="SSF57667">
    <property type="entry name" value="beta-beta-alpha zinc fingers"/>
    <property type="match status" value="4"/>
</dbReference>
<dbReference type="InterPro" id="IPR012934">
    <property type="entry name" value="Znf_AD"/>
</dbReference>
<evidence type="ECO:0000256" key="3">
    <source>
        <dbReference type="ARBA" id="ARBA00006991"/>
    </source>
</evidence>
<dbReference type="OrthoDB" id="3437960at2759"/>
<dbReference type="PROSITE" id="PS00028">
    <property type="entry name" value="ZINC_FINGER_C2H2_1"/>
    <property type="match status" value="9"/>
</dbReference>
<feature type="binding site" evidence="13">
    <location>
        <position position="51"/>
    </location>
    <ligand>
        <name>Zn(2+)</name>
        <dbReference type="ChEBI" id="CHEBI:29105"/>
    </ligand>
</feature>
<evidence type="ECO:0000256" key="4">
    <source>
        <dbReference type="ARBA" id="ARBA00022723"/>
    </source>
</evidence>
<dbReference type="Pfam" id="PF00096">
    <property type="entry name" value="zf-C2H2"/>
    <property type="match status" value="3"/>
</dbReference>
<dbReference type="InterPro" id="IPR050888">
    <property type="entry name" value="ZnF_C2H2-type_TF"/>
</dbReference>
<feature type="binding site" evidence="13">
    <location>
        <position position="48"/>
    </location>
    <ligand>
        <name>Zn(2+)</name>
        <dbReference type="ChEBI" id="CHEBI:29105"/>
    </ligand>
</feature>
<evidence type="ECO:0000256" key="11">
    <source>
        <dbReference type="ARBA" id="ARBA00023242"/>
    </source>
</evidence>
<feature type="domain" description="ZAD" evidence="16">
    <location>
        <begin position="5"/>
        <end position="75"/>
    </location>
</feature>
<dbReference type="SUPFAM" id="SSF57716">
    <property type="entry name" value="Glucocorticoid receptor-like (DNA-binding domain)"/>
    <property type="match status" value="1"/>
</dbReference>
<dbReference type="InterPro" id="IPR036236">
    <property type="entry name" value="Znf_C2H2_sf"/>
</dbReference>
<keyword evidence="5" id="KW-0677">Repeat</keyword>
<sequence length="661" mass="76556">MDIVKVCRICLNMDVKLHNLRAFPLESYYDSVIGSNLLYTTNLPSYACYECAQLLRKFYQFKQKSLESQAALTGIVDKFGKLSPPEIKQLKRQALLQTAVINNICIESENSTSDVEIKVEQNVQTVLYEDLDDIVKVENGDYLSEGPLSSDDDEPLSLHKEKKVQHVIEIEKFDLKEDLDGIDFNESNEDHSQSLPDISDIIVKKRKGRPRKTTSTSKCKKITKTKASMKNESNDELRQFITVISLSEAEQIEEVQKRKTTSNYLNSPYQCDLCFKGFIHPDTWNHHVSKHSLAAGDIECHICKFRFKTKRAFQKHLSSHEKKYACNSCPYVSTNMTQAKQHQGWHNGVTFKCKHCGEVFTVWTSYMSHMRIKHPSEFICGICGYSFISKLGLTMHKTMMHKDVIENATEVKEEEEPYCAECDVKFISAKAYKRHMVMSIKHTNTMDSVKGCRSCGETFKTSEELRLHHRKEHTRTRPKNYGKKQSNSWPAKCEHCEEEIANARAYWTHFRRAHPDKNYPVQKDYVCDVCGKSFRGNAFLVYHKRTHTEERAYKCAQCGKAFYNRTNLHVHEKTHSEHRPYPCSLCFKAFKGKGALNRHFRSHTGQKPYECEVCGKSFTQSNSRKLHVRTVHLKQPSPYLSRARLERRTKPAKDEPNAFLY</sequence>
<keyword evidence="9" id="KW-0238">DNA-binding</keyword>
<keyword evidence="7 13" id="KW-0862">Zinc</keyword>
<evidence type="ECO:0000313" key="17">
    <source>
        <dbReference type="EMBL" id="CAH0587885.1"/>
    </source>
</evidence>
<dbReference type="InterPro" id="IPR013087">
    <property type="entry name" value="Znf_C2H2_type"/>
</dbReference>
<comment type="subcellular location">
    <subcellularLocation>
        <location evidence="2">Nucleus</location>
    </subcellularLocation>
</comment>
<evidence type="ECO:0000259" key="15">
    <source>
        <dbReference type="PROSITE" id="PS50157"/>
    </source>
</evidence>
<feature type="region of interest" description="Disordered" evidence="14">
    <location>
        <begin position="467"/>
        <end position="486"/>
    </location>
</feature>
<dbReference type="FunFam" id="3.30.160.60:FF:000145">
    <property type="entry name" value="Zinc finger protein 574"/>
    <property type="match status" value="1"/>
</dbReference>
<evidence type="ECO:0000313" key="18">
    <source>
        <dbReference type="Proteomes" id="UP001154114"/>
    </source>
</evidence>
<feature type="domain" description="C2H2-type" evidence="15">
    <location>
        <begin position="525"/>
        <end position="552"/>
    </location>
</feature>
<dbReference type="Pfam" id="PF13465">
    <property type="entry name" value="zf-H2C2_2"/>
    <property type="match status" value="1"/>
</dbReference>
<keyword evidence="11" id="KW-0539">Nucleus</keyword>
<dbReference type="PROSITE" id="PS51915">
    <property type="entry name" value="ZAD"/>
    <property type="match status" value="1"/>
</dbReference>
<feature type="domain" description="C2H2-type" evidence="15">
    <location>
        <begin position="450"/>
        <end position="478"/>
    </location>
</feature>
<evidence type="ECO:0000256" key="9">
    <source>
        <dbReference type="ARBA" id="ARBA00023125"/>
    </source>
</evidence>
<feature type="domain" description="C2H2-type" evidence="15">
    <location>
        <begin position="553"/>
        <end position="580"/>
    </location>
</feature>
<comment type="function">
    <text evidence="1">May be involved in transcriptional regulation.</text>
</comment>
<feature type="domain" description="C2H2-type" evidence="15">
    <location>
        <begin position="378"/>
        <end position="401"/>
    </location>
</feature>
<dbReference type="PANTHER" id="PTHR24406">
    <property type="entry name" value="TRANSCRIPTIONAL REPRESSOR CTCFL-RELATED"/>
    <property type="match status" value="1"/>
</dbReference>
<evidence type="ECO:0000256" key="14">
    <source>
        <dbReference type="SAM" id="MobiDB-lite"/>
    </source>
</evidence>
<dbReference type="FunFam" id="3.30.160.60:FF:000051">
    <property type="entry name" value="zinc finger protein 585A"/>
    <property type="match status" value="1"/>
</dbReference>
<gene>
    <name evidence="17" type="ORF">CINC_LOCUS3736</name>
</gene>
<evidence type="ECO:0000256" key="2">
    <source>
        <dbReference type="ARBA" id="ARBA00004123"/>
    </source>
</evidence>
<reference evidence="17" key="1">
    <citation type="submission" date="2021-12" db="EMBL/GenBank/DDBJ databases">
        <authorList>
            <person name="King R."/>
        </authorList>
    </citation>
    <scope>NUCLEOTIDE SEQUENCE</scope>
</reference>
<dbReference type="Proteomes" id="UP001154114">
    <property type="component" value="Chromosome 16"/>
</dbReference>
<keyword evidence="10" id="KW-0804">Transcription</keyword>
<dbReference type="Gene3D" id="3.30.160.60">
    <property type="entry name" value="Classic Zinc Finger"/>
    <property type="match status" value="8"/>
</dbReference>
<dbReference type="FunFam" id="3.30.160.60:FF:000478">
    <property type="entry name" value="Zinc finger protein 133"/>
    <property type="match status" value="1"/>
</dbReference>